<keyword evidence="4" id="KW-1185">Reference proteome</keyword>
<feature type="domain" description="Amidohydrolase-related" evidence="2">
    <location>
        <begin position="4"/>
        <end position="322"/>
    </location>
</feature>
<dbReference type="InterPro" id="IPR032465">
    <property type="entry name" value="ACMSD"/>
</dbReference>
<protein>
    <recommendedName>
        <fullName evidence="2">Amidohydrolase-related domain-containing protein</fullName>
    </recommendedName>
</protein>
<dbReference type="Pfam" id="PF04909">
    <property type="entry name" value="Amidohydro_2"/>
    <property type="match status" value="1"/>
</dbReference>
<dbReference type="Proteomes" id="UP000283474">
    <property type="component" value="Chromosome"/>
</dbReference>
<proteinExistence type="predicted"/>
<dbReference type="InterPro" id="IPR006680">
    <property type="entry name" value="Amidohydro-rel"/>
</dbReference>
<evidence type="ECO:0000313" key="4">
    <source>
        <dbReference type="Proteomes" id="UP000283474"/>
    </source>
</evidence>
<gene>
    <name evidence="3" type="ORF">CKA81_00065</name>
</gene>
<dbReference type="RefSeq" id="WP_128353463.1">
    <property type="nucleotide sequence ID" value="NZ_CP022987.1"/>
</dbReference>
<dbReference type="PANTHER" id="PTHR21240">
    <property type="entry name" value="2-AMINO-3-CARBOXYLMUCONATE-6-SEMIALDEHYDE DECARBOXYLASE"/>
    <property type="match status" value="1"/>
</dbReference>
<dbReference type="Gene3D" id="3.20.20.140">
    <property type="entry name" value="Metal-dependent hydrolases"/>
    <property type="match status" value="1"/>
</dbReference>
<evidence type="ECO:0000259" key="2">
    <source>
        <dbReference type="Pfam" id="PF04909"/>
    </source>
</evidence>
<dbReference type="PANTHER" id="PTHR21240:SF28">
    <property type="entry name" value="ISO-OROTATE DECARBOXYLASE (EUROFUNG)"/>
    <property type="match status" value="1"/>
</dbReference>
<evidence type="ECO:0000256" key="1">
    <source>
        <dbReference type="ARBA" id="ARBA00023239"/>
    </source>
</evidence>
<name>A0A410G7X5_9BURK</name>
<dbReference type="GO" id="GO:0016831">
    <property type="term" value="F:carboxy-lyase activity"/>
    <property type="evidence" value="ECO:0007669"/>
    <property type="project" value="InterPro"/>
</dbReference>
<evidence type="ECO:0000313" key="3">
    <source>
        <dbReference type="EMBL" id="QAA92418.1"/>
    </source>
</evidence>
<dbReference type="OrthoDB" id="149172at2"/>
<dbReference type="GO" id="GO:0019748">
    <property type="term" value="P:secondary metabolic process"/>
    <property type="evidence" value="ECO:0007669"/>
    <property type="project" value="TreeGrafter"/>
</dbReference>
<dbReference type="KEGG" id="pus:CKA81_00065"/>
<accession>A0A410G7X5</accession>
<reference evidence="3 4" key="1">
    <citation type="submission" date="2017-08" db="EMBL/GenBank/DDBJ databases">
        <authorList>
            <person name="Park S.-J."/>
            <person name="Kim H."/>
        </authorList>
    </citation>
    <scope>NUCLEOTIDE SEQUENCE [LARGE SCALE GENOMIC DNA]</scope>
    <source>
        <strain evidence="4">ye3</strain>
    </source>
</reference>
<dbReference type="GO" id="GO:0016787">
    <property type="term" value="F:hydrolase activity"/>
    <property type="evidence" value="ECO:0007669"/>
    <property type="project" value="InterPro"/>
</dbReference>
<organism evidence="3 4">
    <name type="scientific">Pollutimonas thiosulfatoxidans</name>
    <dbReference type="NCBI Taxonomy" id="2028345"/>
    <lineage>
        <taxon>Bacteria</taxon>
        <taxon>Pseudomonadati</taxon>
        <taxon>Pseudomonadota</taxon>
        <taxon>Betaproteobacteria</taxon>
        <taxon>Burkholderiales</taxon>
        <taxon>Alcaligenaceae</taxon>
        <taxon>Pollutimonas</taxon>
    </lineage>
</organism>
<dbReference type="InterPro" id="IPR032466">
    <property type="entry name" value="Metal_Hydrolase"/>
</dbReference>
<sequence>MKVIDSHAHILDRAYLDSLTTELGMTATVSESGQTLLRTGNTTVAWYKDEFFDLEDRIRTMDRQGVDMRILSLSSPSVYEWAIDEQIRMARYINDQTAKACAQYPTRLQGLATLPLSDTKAALSELDRSLDELGLIGVAIGSNVGGKPLNHPDLEPVWAAINRRQIAVVEHPMLPLGSDHMDEFELPLRVGFVYDTTTAIARMIYGGVFERYPDFPFIIAHTGGALLGLLERLDNGYRIFSDCRKYISKLPSEYARNLYYDTCSFYGPALEMARQIVGAERLLWGADDPFIGAGTAHVTDMAIPEAEKAMILAGNAQRIFKLGA</sequence>
<keyword evidence="1" id="KW-0456">Lyase</keyword>
<dbReference type="EMBL" id="CP022987">
    <property type="protein sequence ID" value="QAA92418.1"/>
    <property type="molecule type" value="Genomic_DNA"/>
</dbReference>
<dbReference type="GO" id="GO:0005737">
    <property type="term" value="C:cytoplasm"/>
    <property type="evidence" value="ECO:0007669"/>
    <property type="project" value="TreeGrafter"/>
</dbReference>
<dbReference type="SUPFAM" id="SSF51556">
    <property type="entry name" value="Metallo-dependent hydrolases"/>
    <property type="match status" value="1"/>
</dbReference>
<dbReference type="AlphaFoldDB" id="A0A410G7X5"/>